<feature type="region of interest" description="Disordered" evidence="4">
    <location>
        <begin position="260"/>
        <end position="325"/>
    </location>
</feature>
<feature type="compositionally biased region" description="Basic and acidic residues" evidence="4">
    <location>
        <begin position="281"/>
        <end position="291"/>
    </location>
</feature>
<dbReference type="Gene3D" id="3.90.190.10">
    <property type="entry name" value="Protein tyrosine phosphatase superfamily"/>
    <property type="match status" value="1"/>
</dbReference>
<keyword evidence="2" id="KW-0963">Cytoplasm</keyword>
<dbReference type="GO" id="GO:0005737">
    <property type="term" value="C:cytoplasm"/>
    <property type="evidence" value="ECO:0007669"/>
    <property type="project" value="UniProtKB-SubCell"/>
</dbReference>
<feature type="region of interest" description="Disordered" evidence="4">
    <location>
        <begin position="177"/>
        <end position="204"/>
    </location>
</feature>
<evidence type="ECO:0000256" key="1">
    <source>
        <dbReference type="ARBA" id="ARBA00004496"/>
    </source>
</evidence>
<evidence type="ECO:0000313" key="6">
    <source>
        <dbReference type="Proteomes" id="UP000241890"/>
    </source>
</evidence>
<proteinExistence type="predicted"/>
<reference evidence="5 6" key="1">
    <citation type="submission" date="2017-12" db="EMBL/GenBank/DDBJ databases">
        <title>Sequencing, de novo assembly and annotation of complete genome of a new Thraustochytrid species, strain FCC1311.</title>
        <authorList>
            <person name="Sedici K."/>
            <person name="Godart F."/>
            <person name="Aiese Cigliano R."/>
            <person name="Sanseverino W."/>
            <person name="Barakat M."/>
            <person name="Ortet P."/>
            <person name="Marechal E."/>
            <person name="Cagnac O."/>
            <person name="Amato A."/>
        </authorList>
    </citation>
    <scope>NUCLEOTIDE SEQUENCE [LARGE SCALE GENOMIC DNA]</scope>
</reference>
<dbReference type="OrthoDB" id="6375174at2759"/>
<protein>
    <submittedName>
        <fullName evidence="5">Tyrosine-protein phosphatase SIW14</fullName>
    </submittedName>
</protein>
<dbReference type="GO" id="GO:0016791">
    <property type="term" value="F:phosphatase activity"/>
    <property type="evidence" value="ECO:0007669"/>
    <property type="project" value="InterPro"/>
</dbReference>
<evidence type="ECO:0000256" key="4">
    <source>
        <dbReference type="SAM" id="MobiDB-lite"/>
    </source>
</evidence>
<accession>A0A2R5GQP3</accession>
<dbReference type="InterPro" id="IPR029021">
    <property type="entry name" value="Prot-tyrosine_phosphatase-like"/>
</dbReference>
<dbReference type="FunFam" id="3.90.190.10:FF:000035">
    <property type="entry name" value="Tyrosine phosphatase, putative"/>
    <property type="match status" value="1"/>
</dbReference>
<evidence type="ECO:0000256" key="3">
    <source>
        <dbReference type="ARBA" id="ARBA00022801"/>
    </source>
</evidence>
<dbReference type="Proteomes" id="UP000241890">
    <property type="component" value="Unassembled WGS sequence"/>
</dbReference>
<dbReference type="CDD" id="cd14501">
    <property type="entry name" value="PFA-DSP"/>
    <property type="match status" value="1"/>
</dbReference>
<dbReference type="InParanoid" id="A0A2R5GQP3"/>
<comment type="subcellular location">
    <subcellularLocation>
        <location evidence="1">Cytoplasm</location>
    </subcellularLocation>
</comment>
<feature type="compositionally biased region" description="Polar residues" evidence="4">
    <location>
        <begin position="186"/>
        <end position="195"/>
    </location>
</feature>
<dbReference type="PANTHER" id="PTHR31126">
    <property type="entry name" value="TYROSINE-PROTEIN PHOSPHATASE"/>
    <property type="match status" value="1"/>
</dbReference>
<dbReference type="PRINTS" id="PR01911">
    <property type="entry name" value="PFDSPHPHTASE"/>
</dbReference>
<name>A0A2R5GQP3_9STRA</name>
<dbReference type="PANTHER" id="PTHR31126:SF18">
    <property type="entry name" value="PROTEIN-TYROSINE-PHOSPHATASE"/>
    <property type="match status" value="1"/>
</dbReference>
<feature type="compositionally biased region" description="Acidic residues" evidence="4">
    <location>
        <begin position="302"/>
        <end position="325"/>
    </location>
</feature>
<dbReference type="InterPro" id="IPR004861">
    <property type="entry name" value="Siw14-like"/>
</dbReference>
<sequence length="337" mass="37668">METLHAPERFGTVEAGVYRSSVLQPVNFQFVCGLGLKTIVHLSPEVTLRAVSKFISEQNIKLLHLGLKFWRPSGWSLISEDLVKEALEVVLDERNHPLLIMCTSGVHLTGTVIGCLRRLQQRSFTNIMDELRCFAHPTHTRYANETFIEFFDVDLVSLPGQLPSWFSHASEVSHRKFAPLARPRRPTSSSIATSTDGDDETYAQPERLPAYQRYFFDLTGPLVEAWYKDALKESKVSEKLLAPLPPREPSKSDADANAIEETLPPPSIDAEPKAGLTRTEAPSKEVKDKGAAEGGGEGGVDHDEDEEEEDDDDEEEDAIEVEVENDVLVIRFARRSI</sequence>
<dbReference type="Pfam" id="PF03162">
    <property type="entry name" value="Y_phosphatase2"/>
    <property type="match status" value="1"/>
</dbReference>
<comment type="caution">
    <text evidence="5">The sequence shown here is derived from an EMBL/GenBank/DDBJ whole genome shotgun (WGS) entry which is preliminary data.</text>
</comment>
<dbReference type="EMBL" id="BEYU01000114">
    <property type="protein sequence ID" value="GBG32078.1"/>
    <property type="molecule type" value="Genomic_DNA"/>
</dbReference>
<dbReference type="InterPro" id="IPR020428">
    <property type="entry name" value="PFA-DSPs"/>
</dbReference>
<evidence type="ECO:0000313" key="5">
    <source>
        <dbReference type="EMBL" id="GBG32078.1"/>
    </source>
</evidence>
<evidence type="ECO:0000256" key="2">
    <source>
        <dbReference type="ARBA" id="ARBA00022490"/>
    </source>
</evidence>
<dbReference type="SUPFAM" id="SSF52799">
    <property type="entry name" value="(Phosphotyrosine protein) phosphatases II"/>
    <property type="match status" value="1"/>
</dbReference>
<organism evidence="5 6">
    <name type="scientific">Hondaea fermentalgiana</name>
    <dbReference type="NCBI Taxonomy" id="2315210"/>
    <lineage>
        <taxon>Eukaryota</taxon>
        <taxon>Sar</taxon>
        <taxon>Stramenopiles</taxon>
        <taxon>Bigyra</taxon>
        <taxon>Labyrinthulomycetes</taxon>
        <taxon>Thraustochytrida</taxon>
        <taxon>Thraustochytriidae</taxon>
        <taxon>Hondaea</taxon>
    </lineage>
</organism>
<keyword evidence="6" id="KW-1185">Reference proteome</keyword>
<keyword evidence="3" id="KW-0378">Hydrolase</keyword>
<gene>
    <name evidence="5" type="ORF">FCC1311_083032</name>
</gene>
<dbReference type="AlphaFoldDB" id="A0A2R5GQP3"/>